<dbReference type="InterPro" id="IPR005119">
    <property type="entry name" value="LysR_subst-bd"/>
</dbReference>
<dbReference type="Gene3D" id="3.40.190.290">
    <property type="match status" value="1"/>
</dbReference>
<sequence length="326" mass="36452">MKQSTLHQLKVFEAVARHNSFTRAAEELFLTQPTVSMQVKQLTKAVGMPLFDQVGKRLYLTQAGEELVKTCRTIFEHLDQFEMSVADLKGLKQGRLRLAVITTAKYFVPRLLGPFCHRYPGIDISLQVTNHEHILNRMSDNLDDLYVMSQLPEHLDIISRRIIENPLVVIAPANHPLANEKNISLQLMGNEPFIMREPGSGTRKAVQELFEEHKIPLKVQLDLGSNEAIKQAIAGGLGISILSRHTLALEGSSSQLTILDVEKFPIERYWYAAYPSGKQLSIVARTFLDYLMTEGKELAEKNAARTIPGVSQFSLGDSSSQGKDGN</sequence>
<dbReference type="EMBL" id="JAMZMM010000100">
    <property type="protein sequence ID" value="MCP2729222.1"/>
    <property type="molecule type" value="Genomic_DNA"/>
</dbReference>
<dbReference type="InterPro" id="IPR036388">
    <property type="entry name" value="WH-like_DNA-bd_sf"/>
</dbReference>
<dbReference type="CDD" id="cd08419">
    <property type="entry name" value="PBP2_CbbR_RubisCO_like"/>
    <property type="match status" value="1"/>
</dbReference>
<name>A0AAE3GSN3_9CYAN</name>
<evidence type="ECO:0000256" key="4">
    <source>
        <dbReference type="ARBA" id="ARBA00023163"/>
    </source>
</evidence>
<comment type="caution">
    <text evidence="6">The sequence shown here is derived from an EMBL/GenBank/DDBJ whole genome shotgun (WGS) entry which is preliminary data.</text>
</comment>
<organism evidence="6 7">
    <name type="scientific">Limnofasciculus baicalensis BBK-W-15</name>
    <dbReference type="NCBI Taxonomy" id="2699891"/>
    <lineage>
        <taxon>Bacteria</taxon>
        <taxon>Bacillati</taxon>
        <taxon>Cyanobacteriota</taxon>
        <taxon>Cyanophyceae</taxon>
        <taxon>Coleofasciculales</taxon>
        <taxon>Coleofasciculaceae</taxon>
        <taxon>Limnofasciculus</taxon>
        <taxon>Limnofasciculus baicalensis</taxon>
    </lineage>
</organism>
<accession>A0AAE3GSN3</accession>
<reference evidence="6" key="1">
    <citation type="submission" date="2022-06" db="EMBL/GenBank/DDBJ databases">
        <title>New cyanobacteria of genus Symplocastrum in benthos of Lake Baikal.</title>
        <authorList>
            <person name="Sorokovikova E."/>
            <person name="Tikhonova I."/>
            <person name="Krasnopeev A."/>
            <person name="Evseev P."/>
            <person name="Gladkikh A."/>
            <person name="Belykh O."/>
        </authorList>
    </citation>
    <scope>NUCLEOTIDE SEQUENCE</scope>
    <source>
        <strain evidence="6">BBK-W-15</strain>
    </source>
</reference>
<keyword evidence="3" id="KW-0238">DNA-binding</keyword>
<dbReference type="GO" id="GO:0003700">
    <property type="term" value="F:DNA-binding transcription factor activity"/>
    <property type="evidence" value="ECO:0007669"/>
    <property type="project" value="InterPro"/>
</dbReference>
<dbReference type="PROSITE" id="PS50931">
    <property type="entry name" value="HTH_LYSR"/>
    <property type="match status" value="1"/>
</dbReference>
<dbReference type="Gene3D" id="1.10.10.10">
    <property type="entry name" value="Winged helix-like DNA-binding domain superfamily/Winged helix DNA-binding domain"/>
    <property type="match status" value="1"/>
</dbReference>
<keyword evidence="4" id="KW-0804">Transcription</keyword>
<dbReference type="PANTHER" id="PTHR30126:SF5">
    <property type="entry name" value="HTH-TYPE TRANSCRIPTIONAL ACTIVATOR CMPR"/>
    <property type="match status" value="1"/>
</dbReference>
<dbReference type="Proteomes" id="UP001204953">
    <property type="component" value="Unassembled WGS sequence"/>
</dbReference>
<dbReference type="SUPFAM" id="SSF53850">
    <property type="entry name" value="Periplasmic binding protein-like II"/>
    <property type="match status" value="1"/>
</dbReference>
<keyword evidence="2" id="KW-0805">Transcription regulation</keyword>
<evidence type="ECO:0000256" key="1">
    <source>
        <dbReference type="ARBA" id="ARBA00009437"/>
    </source>
</evidence>
<dbReference type="InterPro" id="IPR000847">
    <property type="entry name" value="LysR_HTH_N"/>
</dbReference>
<protein>
    <submittedName>
        <fullName evidence="6">LysR substrate-binding domain-containing protein</fullName>
    </submittedName>
</protein>
<dbReference type="Pfam" id="PF03466">
    <property type="entry name" value="LysR_substrate"/>
    <property type="match status" value="1"/>
</dbReference>
<evidence type="ECO:0000256" key="3">
    <source>
        <dbReference type="ARBA" id="ARBA00023125"/>
    </source>
</evidence>
<evidence type="ECO:0000256" key="2">
    <source>
        <dbReference type="ARBA" id="ARBA00023015"/>
    </source>
</evidence>
<gene>
    <name evidence="6" type="ORF">NJ959_12220</name>
</gene>
<proteinExistence type="inferred from homology"/>
<evidence type="ECO:0000259" key="5">
    <source>
        <dbReference type="PROSITE" id="PS50931"/>
    </source>
</evidence>
<dbReference type="PRINTS" id="PR00039">
    <property type="entry name" value="HTHLYSR"/>
</dbReference>
<dbReference type="FunFam" id="1.10.10.10:FF:000001">
    <property type="entry name" value="LysR family transcriptional regulator"/>
    <property type="match status" value="1"/>
</dbReference>
<feature type="domain" description="HTH lysR-type" evidence="5">
    <location>
        <begin position="1"/>
        <end position="61"/>
    </location>
</feature>
<dbReference type="GO" id="GO:0000976">
    <property type="term" value="F:transcription cis-regulatory region binding"/>
    <property type="evidence" value="ECO:0007669"/>
    <property type="project" value="TreeGrafter"/>
</dbReference>
<comment type="similarity">
    <text evidence="1">Belongs to the LysR transcriptional regulatory family.</text>
</comment>
<dbReference type="SUPFAM" id="SSF46785">
    <property type="entry name" value="Winged helix' DNA-binding domain"/>
    <property type="match status" value="1"/>
</dbReference>
<keyword evidence="7" id="KW-1185">Reference proteome</keyword>
<dbReference type="RefSeq" id="WP_254012007.1">
    <property type="nucleotide sequence ID" value="NZ_JAMZMM010000100.1"/>
</dbReference>
<evidence type="ECO:0000313" key="7">
    <source>
        <dbReference type="Proteomes" id="UP001204953"/>
    </source>
</evidence>
<dbReference type="PANTHER" id="PTHR30126">
    <property type="entry name" value="HTH-TYPE TRANSCRIPTIONAL REGULATOR"/>
    <property type="match status" value="1"/>
</dbReference>
<dbReference type="Pfam" id="PF00126">
    <property type="entry name" value="HTH_1"/>
    <property type="match status" value="1"/>
</dbReference>
<evidence type="ECO:0000313" key="6">
    <source>
        <dbReference type="EMBL" id="MCP2729222.1"/>
    </source>
</evidence>
<dbReference type="InterPro" id="IPR036390">
    <property type="entry name" value="WH_DNA-bd_sf"/>
</dbReference>
<dbReference type="AlphaFoldDB" id="A0AAE3GSN3"/>